<protein>
    <recommendedName>
        <fullName evidence="4">YhhN-like protein</fullName>
    </recommendedName>
</protein>
<dbReference type="Proteomes" id="UP000182124">
    <property type="component" value="Unassembled WGS sequence"/>
</dbReference>
<gene>
    <name evidence="2" type="ORF">SAMN02927925_00805</name>
</gene>
<feature type="transmembrane region" description="Helical" evidence="1">
    <location>
        <begin position="174"/>
        <end position="193"/>
    </location>
</feature>
<dbReference type="STRING" id="329186.SAMN02927925_00805"/>
<evidence type="ECO:0000313" key="3">
    <source>
        <dbReference type="Proteomes" id="UP000182124"/>
    </source>
</evidence>
<keyword evidence="1" id="KW-0472">Membrane</keyword>
<feature type="transmembrane region" description="Helical" evidence="1">
    <location>
        <begin position="80"/>
        <end position="98"/>
    </location>
</feature>
<feature type="transmembrane region" description="Helical" evidence="1">
    <location>
        <begin position="199"/>
        <end position="218"/>
    </location>
</feature>
<keyword evidence="1" id="KW-0812">Transmembrane</keyword>
<feature type="transmembrane region" description="Helical" evidence="1">
    <location>
        <begin position="30"/>
        <end position="47"/>
    </location>
</feature>
<reference evidence="2 3" key="1">
    <citation type="submission" date="2016-10" db="EMBL/GenBank/DDBJ databases">
        <authorList>
            <person name="de Groot N.N."/>
        </authorList>
    </citation>
    <scope>NUCLEOTIDE SEQUENCE [LARGE SCALE GENOMIC DNA]</scope>
    <source>
        <strain evidence="2 3">CGMCC 1.3801</strain>
    </source>
</reference>
<sequence length="233" mass="26923">MDKSTPALILYFAASLVYVLSIVLELDTVITFLFKPMIAPAIFFYYWQESKGKILLIPSLVLLLFYIGDMMILIEYENLLVSLMILNLIAYMFLGSYLTKDLLKINNPKISSYTFLIICLIIVFLLSLLYLGLSIVFRSTDSNYGLLIVYGVTLVLLGIEAVTYYILKNDEASFFILLTIFSLVISDLFYVLYNHYAQFNVFVNINVFCQVLSLYFVIKYFLYRSHQNTLENS</sequence>
<keyword evidence="1" id="KW-1133">Transmembrane helix</keyword>
<feature type="transmembrane region" description="Helical" evidence="1">
    <location>
        <begin position="7"/>
        <end position="24"/>
    </location>
</feature>
<feature type="transmembrane region" description="Helical" evidence="1">
    <location>
        <begin position="144"/>
        <end position="167"/>
    </location>
</feature>
<dbReference type="EMBL" id="FMTY01000002">
    <property type="protein sequence ID" value="SCX05363.1"/>
    <property type="molecule type" value="Genomic_DNA"/>
</dbReference>
<evidence type="ECO:0008006" key="4">
    <source>
        <dbReference type="Google" id="ProtNLM"/>
    </source>
</evidence>
<name>A0A1G4VE59_9FLAO</name>
<proteinExistence type="predicted"/>
<feature type="transmembrane region" description="Helical" evidence="1">
    <location>
        <begin position="54"/>
        <end position="74"/>
    </location>
</feature>
<evidence type="ECO:0000313" key="2">
    <source>
        <dbReference type="EMBL" id="SCX05363.1"/>
    </source>
</evidence>
<evidence type="ECO:0000256" key="1">
    <source>
        <dbReference type="SAM" id="Phobius"/>
    </source>
</evidence>
<dbReference type="AlphaFoldDB" id="A0A1G4VE59"/>
<accession>A0A1G4VE59</accession>
<dbReference type="RefSeq" id="WP_035654486.1">
    <property type="nucleotide sequence ID" value="NZ_CBCSBQ010000022.1"/>
</dbReference>
<feature type="transmembrane region" description="Helical" evidence="1">
    <location>
        <begin position="110"/>
        <end position="132"/>
    </location>
</feature>
<organism evidence="2 3">
    <name type="scientific">Flavobacterium saliperosum</name>
    <dbReference type="NCBI Taxonomy" id="329186"/>
    <lineage>
        <taxon>Bacteria</taxon>
        <taxon>Pseudomonadati</taxon>
        <taxon>Bacteroidota</taxon>
        <taxon>Flavobacteriia</taxon>
        <taxon>Flavobacteriales</taxon>
        <taxon>Flavobacteriaceae</taxon>
        <taxon>Flavobacterium</taxon>
    </lineage>
</organism>